<evidence type="ECO:0000256" key="1">
    <source>
        <dbReference type="ARBA" id="ARBA00004651"/>
    </source>
</evidence>
<keyword evidence="5 7" id="KW-1133">Transmembrane helix</keyword>
<evidence type="ECO:0000256" key="6">
    <source>
        <dbReference type="ARBA" id="ARBA00023136"/>
    </source>
</evidence>
<feature type="transmembrane region" description="Helical" evidence="7">
    <location>
        <begin position="278"/>
        <end position="302"/>
    </location>
</feature>
<dbReference type="PANTHER" id="PTHR33567:SF3">
    <property type="entry name" value="CHROMATE ION TRANSPORTER (EUROFUNG)"/>
    <property type="match status" value="1"/>
</dbReference>
<dbReference type="NCBIfam" id="TIGR00937">
    <property type="entry name" value="2A51"/>
    <property type="match status" value="1"/>
</dbReference>
<dbReference type="InterPro" id="IPR003370">
    <property type="entry name" value="Chromate_transpt"/>
</dbReference>
<keyword evidence="9" id="KW-1185">Reference proteome</keyword>
<evidence type="ECO:0000256" key="4">
    <source>
        <dbReference type="ARBA" id="ARBA00022692"/>
    </source>
</evidence>
<evidence type="ECO:0000256" key="5">
    <source>
        <dbReference type="ARBA" id="ARBA00022989"/>
    </source>
</evidence>
<feature type="transmembrane region" description="Helical" evidence="7">
    <location>
        <begin position="180"/>
        <end position="197"/>
    </location>
</feature>
<comment type="similarity">
    <text evidence="2">Belongs to the chromate ion transporter (CHR) (TC 2.A.51) family.</text>
</comment>
<accession>A0A6C0GMM5</accession>
<evidence type="ECO:0000256" key="3">
    <source>
        <dbReference type="ARBA" id="ARBA00022475"/>
    </source>
</evidence>
<feature type="transmembrane region" description="Helical" evidence="7">
    <location>
        <begin position="350"/>
        <end position="371"/>
    </location>
</feature>
<feature type="transmembrane region" description="Helical" evidence="7">
    <location>
        <begin position="209"/>
        <end position="232"/>
    </location>
</feature>
<keyword evidence="4 7" id="KW-0812">Transmembrane</keyword>
<dbReference type="Proteomes" id="UP000480178">
    <property type="component" value="Chromosome"/>
</dbReference>
<keyword evidence="3" id="KW-1003">Cell membrane</keyword>
<dbReference type="GO" id="GO:0005886">
    <property type="term" value="C:plasma membrane"/>
    <property type="evidence" value="ECO:0007669"/>
    <property type="project" value="UniProtKB-SubCell"/>
</dbReference>
<gene>
    <name evidence="8" type="primary">chrA</name>
    <name evidence="8" type="ORF">GXP67_22945</name>
</gene>
<dbReference type="RefSeq" id="WP_162445277.1">
    <property type="nucleotide sequence ID" value="NZ_CP048222.1"/>
</dbReference>
<reference evidence="8 9" key="1">
    <citation type="submission" date="2020-01" db="EMBL/GenBank/DDBJ databases">
        <authorList>
            <person name="Kim M.K."/>
        </authorList>
    </citation>
    <scope>NUCLEOTIDE SEQUENCE [LARGE SCALE GENOMIC DNA]</scope>
    <source>
        <strain evidence="8 9">172606-1</strain>
    </source>
</reference>
<name>A0A6C0GMM5_9BACT</name>
<dbReference type="PIRSF" id="PIRSF004810">
    <property type="entry name" value="ChrA"/>
    <property type="match status" value="1"/>
</dbReference>
<protein>
    <submittedName>
        <fullName evidence="8">Chromate efflux transporter</fullName>
    </submittedName>
</protein>
<feature type="transmembrane region" description="Helical" evidence="7">
    <location>
        <begin position="33"/>
        <end position="52"/>
    </location>
</feature>
<evidence type="ECO:0000256" key="7">
    <source>
        <dbReference type="SAM" id="Phobius"/>
    </source>
</evidence>
<dbReference type="InterPro" id="IPR014047">
    <property type="entry name" value="Chr_Tranpt_l_chain"/>
</dbReference>
<feature type="transmembrane region" description="Helical" evidence="7">
    <location>
        <begin position="314"/>
        <end position="338"/>
    </location>
</feature>
<keyword evidence="6 7" id="KW-0472">Membrane</keyword>
<evidence type="ECO:0000256" key="2">
    <source>
        <dbReference type="ARBA" id="ARBA00005262"/>
    </source>
</evidence>
<feature type="transmembrane region" description="Helical" evidence="7">
    <location>
        <begin position="377"/>
        <end position="410"/>
    </location>
</feature>
<evidence type="ECO:0000313" key="8">
    <source>
        <dbReference type="EMBL" id="QHT69288.1"/>
    </source>
</evidence>
<feature type="transmembrane region" description="Helical" evidence="7">
    <location>
        <begin position="133"/>
        <end position="150"/>
    </location>
</feature>
<dbReference type="Pfam" id="PF02417">
    <property type="entry name" value="Chromate_transp"/>
    <property type="match status" value="2"/>
</dbReference>
<evidence type="ECO:0000313" key="9">
    <source>
        <dbReference type="Proteomes" id="UP000480178"/>
    </source>
</evidence>
<dbReference type="GO" id="GO:0015109">
    <property type="term" value="F:chromate transmembrane transporter activity"/>
    <property type="evidence" value="ECO:0007669"/>
    <property type="project" value="InterPro"/>
</dbReference>
<dbReference type="EMBL" id="CP048222">
    <property type="protein sequence ID" value="QHT69288.1"/>
    <property type="molecule type" value="Genomic_DNA"/>
</dbReference>
<dbReference type="AlphaFoldDB" id="A0A6C0GMM5"/>
<dbReference type="PANTHER" id="PTHR33567">
    <property type="entry name" value="CHROMATE ION TRANSPORTER (EUROFUNG)"/>
    <property type="match status" value="1"/>
</dbReference>
<sequence length="411" mass="45552">MYLERVTRNIVQTPLLPATQVGRIRYYIFLKDVLIMALTAFGGPQVHIAMLLKRMVIKRAYLTEDELIELNALCQVLPGPTSTQTITAIGFKVGGPNLAYLTLLVWIAPAVLIMTIVGLFVSYLHEHNIPLNFTRFIQPMAVGFMIYAGYKISLKVINGRTSVGLAVLAAIISFFFQSPWVTPLVLLSGGVVTALQYKKHERLQHKKPLQIQWANFILFISVAFAAAILGGITKWLPLRLFENFYRNGSLIFGGGQVLIPMLYTEFVQFKNYLSGEEFLSGLAIAQVVPGPVFSFTAFIGTLSMRKYGIGGELLGSFMATAGIFLPGTFMIFFVYRFWNQLKQYRVIRASLEGINSTSTGLIATAAVLLFIPMHQDVANVGIVVGTFCLLMFTRIPQPLIILAGLLAGFIF</sequence>
<organism evidence="8 9">
    <name type="scientific">Rhodocytophaga rosea</name>
    <dbReference type="NCBI Taxonomy" id="2704465"/>
    <lineage>
        <taxon>Bacteria</taxon>
        <taxon>Pseudomonadati</taxon>
        <taxon>Bacteroidota</taxon>
        <taxon>Cytophagia</taxon>
        <taxon>Cytophagales</taxon>
        <taxon>Rhodocytophagaceae</taxon>
        <taxon>Rhodocytophaga</taxon>
    </lineage>
</organism>
<proteinExistence type="inferred from homology"/>
<feature type="transmembrane region" description="Helical" evidence="7">
    <location>
        <begin position="98"/>
        <end position="121"/>
    </location>
</feature>
<dbReference type="KEGG" id="rhoz:GXP67_22945"/>
<comment type="subcellular location">
    <subcellularLocation>
        <location evidence="1">Cell membrane</location>
        <topology evidence="1">Multi-pass membrane protein</topology>
    </subcellularLocation>
</comment>
<feature type="transmembrane region" description="Helical" evidence="7">
    <location>
        <begin position="244"/>
        <end position="266"/>
    </location>
</feature>